<comment type="subcellular location">
    <subcellularLocation>
        <location evidence="1">Membrane</location>
        <topology evidence="1">Multi-pass membrane protein</topology>
    </subcellularLocation>
</comment>
<dbReference type="InterPro" id="IPR006153">
    <property type="entry name" value="Cation/H_exchanger_TM"/>
</dbReference>
<gene>
    <name evidence="13" type="ORF">E0L93_03060</name>
</gene>
<dbReference type="PANTHER" id="PTHR43562">
    <property type="entry name" value="NAPA-TYPE SODIUM/HYDROGEN ANTIPORTER"/>
    <property type="match status" value="1"/>
</dbReference>
<keyword evidence="4" id="KW-0050">Antiport</keyword>
<evidence type="ECO:0000313" key="14">
    <source>
        <dbReference type="Proteomes" id="UP000295244"/>
    </source>
</evidence>
<evidence type="ECO:0000256" key="2">
    <source>
        <dbReference type="ARBA" id="ARBA00005551"/>
    </source>
</evidence>
<feature type="transmembrane region" description="Helical" evidence="11">
    <location>
        <begin position="206"/>
        <end position="224"/>
    </location>
</feature>
<dbReference type="AlphaFoldDB" id="A0A4R1BQG3"/>
<dbReference type="GO" id="GO:0016020">
    <property type="term" value="C:membrane"/>
    <property type="evidence" value="ECO:0007669"/>
    <property type="project" value="UniProtKB-SubCell"/>
</dbReference>
<evidence type="ECO:0000256" key="9">
    <source>
        <dbReference type="ARBA" id="ARBA00023136"/>
    </source>
</evidence>
<proteinExistence type="inferred from homology"/>
<evidence type="ECO:0000256" key="4">
    <source>
        <dbReference type="ARBA" id="ARBA00022449"/>
    </source>
</evidence>
<evidence type="ECO:0000256" key="11">
    <source>
        <dbReference type="SAM" id="Phobius"/>
    </source>
</evidence>
<evidence type="ECO:0000256" key="10">
    <source>
        <dbReference type="ARBA" id="ARBA00023201"/>
    </source>
</evidence>
<reference evidence="13 14" key="1">
    <citation type="submission" date="2019-03" db="EMBL/GenBank/DDBJ databases">
        <title>Whole genome sequence of a novel Rubrobacter taiwanensis strain, isolated from Yellowstone National Park.</title>
        <authorList>
            <person name="Freed S."/>
            <person name="Ramaley R.F."/>
            <person name="Kyndt J.A."/>
        </authorList>
    </citation>
    <scope>NUCLEOTIDE SEQUENCE [LARGE SCALE GENOMIC DNA]</scope>
    <source>
        <strain evidence="13 14">Yellowstone</strain>
    </source>
</reference>
<dbReference type="OrthoDB" id="34089at2"/>
<dbReference type="Gene3D" id="1.20.1530.20">
    <property type="match status" value="1"/>
</dbReference>
<feature type="transmembrane region" description="Helical" evidence="11">
    <location>
        <begin position="145"/>
        <end position="166"/>
    </location>
</feature>
<keyword evidence="14" id="KW-1185">Reference proteome</keyword>
<keyword evidence="5 11" id="KW-0812">Transmembrane</keyword>
<dbReference type="GO" id="GO:0006814">
    <property type="term" value="P:sodium ion transport"/>
    <property type="evidence" value="ECO:0007669"/>
    <property type="project" value="UniProtKB-KW"/>
</dbReference>
<feature type="transmembrane region" description="Helical" evidence="11">
    <location>
        <begin position="264"/>
        <end position="294"/>
    </location>
</feature>
<feature type="transmembrane region" description="Helical" evidence="11">
    <location>
        <begin position="83"/>
        <end position="106"/>
    </location>
</feature>
<dbReference type="GO" id="GO:0015297">
    <property type="term" value="F:antiporter activity"/>
    <property type="evidence" value="ECO:0007669"/>
    <property type="project" value="UniProtKB-KW"/>
</dbReference>
<dbReference type="EMBL" id="SKBU01000006">
    <property type="protein sequence ID" value="TCJ19944.1"/>
    <property type="molecule type" value="Genomic_DNA"/>
</dbReference>
<feature type="transmembrane region" description="Helical" evidence="11">
    <location>
        <begin position="172"/>
        <end position="194"/>
    </location>
</feature>
<sequence>MENIYLVAAIWVGLALLASLISIRLGISVALIEITVGILAGNLFDVPEPEWVAFLAGVGAVALTFLAGVDIDTEVLRNKLAETLLIGSLSFLIPFLGAAAWAYWISGWDTNAALIAGIALSTTSVAVVYAVMVETGLNRSEIGKVILAACFVTDLGTVAALGLIFAGFGVEMLVFIAATAAVLVVLPRFTRWFFRRYGERVSEPELKYLLLMLFGLGALASLAGSEAVLPAYLAGLVLADTFQSREELAKRMRTLTFTFLTPFYFIRAGLFVSFGALVAGFWAILVFFFVKVAAKFIGVMPVTLFYGYSFRNSMYTTLLMSTGLTFGTISALYGLDNGLITQQQYSVLVTVVIATAVIPTLIAQRFFLPFEEIKKLRAAKEERE</sequence>
<evidence type="ECO:0000313" key="13">
    <source>
        <dbReference type="EMBL" id="TCJ19944.1"/>
    </source>
</evidence>
<evidence type="ECO:0000256" key="1">
    <source>
        <dbReference type="ARBA" id="ARBA00004141"/>
    </source>
</evidence>
<evidence type="ECO:0000256" key="5">
    <source>
        <dbReference type="ARBA" id="ARBA00022692"/>
    </source>
</evidence>
<dbReference type="Proteomes" id="UP000295244">
    <property type="component" value="Unassembled WGS sequence"/>
</dbReference>
<dbReference type="PANTHER" id="PTHR43562:SF3">
    <property type="entry name" value="SODIUM ION_PROTON EXCHANGER (EUROFUNG)"/>
    <property type="match status" value="1"/>
</dbReference>
<feature type="transmembrane region" description="Helical" evidence="11">
    <location>
        <begin position="7"/>
        <end position="31"/>
    </location>
</feature>
<protein>
    <submittedName>
        <fullName evidence="13">Cation:proton antiporter</fullName>
    </submittedName>
</protein>
<evidence type="ECO:0000256" key="6">
    <source>
        <dbReference type="ARBA" id="ARBA00022989"/>
    </source>
</evidence>
<feature type="transmembrane region" description="Helical" evidence="11">
    <location>
        <begin position="347"/>
        <end position="368"/>
    </location>
</feature>
<dbReference type="Pfam" id="PF00999">
    <property type="entry name" value="Na_H_Exchanger"/>
    <property type="match status" value="1"/>
</dbReference>
<keyword evidence="3" id="KW-0813">Transport</keyword>
<keyword evidence="9 11" id="KW-0472">Membrane</keyword>
<feature type="transmembrane region" description="Helical" evidence="11">
    <location>
        <begin position="51"/>
        <end position="71"/>
    </location>
</feature>
<evidence type="ECO:0000256" key="7">
    <source>
        <dbReference type="ARBA" id="ARBA00023053"/>
    </source>
</evidence>
<keyword evidence="8" id="KW-0406">Ion transport</keyword>
<dbReference type="RefSeq" id="WP_132688307.1">
    <property type="nucleotide sequence ID" value="NZ_SKBU01000006.1"/>
</dbReference>
<comment type="caution">
    <text evidence="13">The sequence shown here is derived from an EMBL/GenBank/DDBJ whole genome shotgun (WGS) entry which is preliminary data.</text>
</comment>
<keyword evidence="7" id="KW-0915">Sodium</keyword>
<keyword evidence="6 11" id="KW-1133">Transmembrane helix</keyword>
<organism evidence="13 14">
    <name type="scientific">Rubrobacter taiwanensis</name>
    <dbReference type="NCBI Taxonomy" id="185139"/>
    <lineage>
        <taxon>Bacteria</taxon>
        <taxon>Bacillati</taxon>
        <taxon>Actinomycetota</taxon>
        <taxon>Rubrobacteria</taxon>
        <taxon>Rubrobacterales</taxon>
        <taxon>Rubrobacteraceae</taxon>
        <taxon>Rubrobacter</taxon>
    </lineage>
</organism>
<comment type="similarity">
    <text evidence="2">Belongs to the monovalent cation:proton antiporter 2 (CPA2) transporter (TC 2.A.37) family.</text>
</comment>
<accession>A0A4R1BQG3</accession>
<dbReference type="InterPro" id="IPR038770">
    <property type="entry name" value="Na+/solute_symporter_sf"/>
</dbReference>
<keyword evidence="10" id="KW-0739">Sodium transport</keyword>
<feature type="transmembrane region" description="Helical" evidence="11">
    <location>
        <begin position="112"/>
        <end position="133"/>
    </location>
</feature>
<evidence type="ECO:0000259" key="12">
    <source>
        <dbReference type="Pfam" id="PF00999"/>
    </source>
</evidence>
<evidence type="ECO:0000256" key="3">
    <source>
        <dbReference type="ARBA" id="ARBA00022448"/>
    </source>
</evidence>
<feature type="transmembrane region" description="Helical" evidence="11">
    <location>
        <begin position="315"/>
        <end position="335"/>
    </location>
</feature>
<evidence type="ECO:0000256" key="8">
    <source>
        <dbReference type="ARBA" id="ARBA00023065"/>
    </source>
</evidence>
<name>A0A4R1BQG3_9ACTN</name>
<feature type="domain" description="Cation/H+ exchanger transmembrane" evidence="12">
    <location>
        <begin position="14"/>
        <end position="362"/>
    </location>
</feature>
<dbReference type="GO" id="GO:1902600">
    <property type="term" value="P:proton transmembrane transport"/>
    <property type="evidence" value="ECO:0007669"/>
    <property type="project" value="InterPro"/>
</dbReference>